<dbReference type="AlphaFoldDB" id="A0A0L7LHV2"/>
<dbReference type="STRING" id="104452.A0A0L7LHV2"/>
<accession>A0A0L7LHV2</accession>
<dbReference type="EMBL" id="JTDY01001045">
    <property type="protein sequence ID" value="KOB75027.1"/>
    <property type="molecule type" value="Genomic_DNA"/>
</dbReference>
<proteinExistence type="predicted"/>
<sequence length="808" mass="91467">MDACGGDQNAKMYLVAAAGCADDESAVAALPEQWVPRRGGTILANYLKEREQNHEIALKDRTTGAKTVNSAVDTKVREISENLLVLIQQTKKDMECVVEHTNVGESAITTNNRDEALKKIYQLHSESIDNMASFKRDALALERERADGLRILLRDQFQRLMKVGHRTPKDLLHEFDERAYEINQQLLSNSRAYTELEAQLRVQADETVVHARSALNRLSLGVGKSSRGRSALPWAHREQSLMRRSATAMSEKKHGDSEPSIGEILVNVKEFDACVACLVQAYKAAVTRVFMGVSGKLSDLEKDLDCHRQLLNDIESQNFQTDFQELIDKTSMVLSSSVYKTRTSQEMIELIGSNILTMQKSLRALGECLRDTYKILHDAGHLWDAHILRQALAQQLTIAAVEDLLTSNDTTEMANEIIFDIALEQLRGSSDPDKLQQQYDAIISMLDRTAEMYRTHSEAELGRMEEFMNLPTSLANTLLSEFDCFLEKHPRTINQTIAQSPVQGIASSQLEFASPKPGSVNSTYKNLHSSLSHAFMQTEVQEVALTNWRNGFLESFERNVTLVPEELLRQARLWVEERSDALHMRYSLKMVSHSIRVERVKASRDARLAELRNHKARLDSHLDAIYELVDKLPIEILEFASIDAPYLYPLCQWMSRMQADMEALLLQDPLDPEVKRLNMCSYAPRLIKHRRLFEESLDFAVEAYKKQIEYRIQNARVANVRFMSLISMFHEGGRYSALEATFACNSLMRGADALEVCVVRGTDALNARRNQLINLADQLILPLQKIVEEGLMKTGVKGAQKKPAPKKK</sequence>
<protein>
    <submittedName>
        <fullName evidence="1">Uncharacterized protein</fullName>
    </submittedName>
</protein>
<name>A0A0L7LHV2_OPEBR</name>
<keyword evidence="2" id="KW-1185">Reference proteome</keyword>
<evidence type="ECO:0000313" key="1">
    <source>
        <dbReference type="EMBL" id="KOB75027.1"/>
    </source>
</evidence>
<organism evidence="1 2">
    <name type="scientific">Operophtera brumata</name>
    <name type="common">Winter moth</name>
    <name type="synonym">Phalaena brumata</name>
    <dbReference type="NCBI Taxonomy" id="104452"/>
    <lineage>
        <taxon>Eukaryota</taxon>
        <taxon>Metazoa</taxon>
        <taxon>Ecdysozoa</taxon>
        <taxon>Arthropoda</taxon>
        <taxon>Hexapoda</taxon>
        <taxon>Insecta</taxon>
        <taxon>Pterygota</taxon>
        <taxon>Neoptera</taxon>
        <taxon>Endopterygota</taxon>
        <taxon>Lepidoptera</taxon>
        <taxon>Glossata</taxon>
        <taxon>Ditrysia</taxon>
        <taxon>Geometroidea</taxon>
        <taxon>Geometridae</taxon>
        <taxon>Larentiinae</taxon>
        <taxon>Operophtera</taxon>
    </lineage>
</organism>
<reference evidence="1 2" key="1">
    <citation type="journal article" date="2015" name="Genome Biol. Evol.">
        <title>The genome of winter moth (Operophtera brumata) provides a genomic perspective on sexual dimorphism and phenology.</title>
        <authorList>
            <person name="Derks M.F."/>
            <person name="Smit S."/>
            <person name="Salis L."/>
            <person name="Schijlen E."/>
            <person name="Bossers A."/>
            <person name="Mateman C."/>
            <person name="Pijl A.S."/>
            <person name="de Ridder D."/>
            <person name="Groenen M.A."/>
            <person name="Visser M.E."/>
            <person name="Megens H.J."/>
        </authorList>
    </citation>
    <scope>NUCLEOTIDE SEQUENCE [LARGE SCALE GENOMIC DNA]</scope>
    <source>
        <strain evidence="1">WM2013NL</strain>
        <tissue evidence="1">Head and thorax</tissue>
    </source>
</reference>
<dbReference type="Proteomes" id="UP000037510">
    <property type="component" value="Unassembled WGS sequence"/>
</dbReference>
<evidence type="ECO:0000313" key="2">
    <source>
        <dbReference type="Proteomes" id="UP000037510"/>
    </source>
</evidence>
<gene>
    <name evidence="1" type="ORF">OBRU01_08256</name>
</gene>
<comment type="caution">
    <text evidence="1">The sequence shown here is derived from an EMBL/GenBank/DDBJ whole genome shotgun (WGS) entry which is preliminary data.</text>
</comment>